<evidence type="ECO:0000313" key="5">
    <source>
        <dbReference type="EMBL" id="KAG7664438.1"/>
    </source>
</evidence>
<dbReference type="PANTHER" id="PTHR12768:SF4">
    <property type="entry name" value="BECLIN-1"/>
    <property type="match status" value="1"/>
</dbReference>
<feature type="coiled-coil region" evidence="1">
    <location>
        <begin position="254"/>
        <end position="310"/>
    </location>
</feature>
<reference evidence="5 6" key="1">
    <citation type="journal article" date="2021" name="DNA Res.">
        <title>Genome analysis of Candida subhashii reveals its hybrid nature and dual mitochondrial genome conformations.</title>
        <authorList>
            <person name="Mixao V."/>
            <person name="Hegedusova E."/>
            <person name="Saus E."/>
            <person name="Pryszcz L.P."/>
            <person name="Cillingova A."/>
            <person name="Nosek J."/>
            <person name="Gabaldon T."/>
        </authorList>
    </citation>
    <scope>NUCLEOTIDE SEQUENCE [LARGE SCALE GENOMIC DNA]</scope>
    <source>
        <strain evidence="5 6">CBS 10753</strain>
    </source>
</reference>
<dbReference type="GO" id="GO:0034272">
    <property type="term" value="C:phosphatidylinositol 3-kinase complex, class III, type II"/>
    <property type="evidence" value="ECO:0007669"/>
    <property type="project" value="TreeGrafter"/>
</dbReference>
<keyword evidence="6" id="KW-1185">Reference proteome</keyword>
<dbReference type="GO" id="GO:0000423">
    <property type="term" value="P:mitophagy"/>
    <property type="evidence" value="ECO:0007669"/>
    <property type="project" value="TreeGrafter"/>
</dbReference>
<dbReference type="GeneID" id="73468842"/>
<keyword evidence="1" id="KW-0175">Coiled coil</keyword>
<dbReference type="GO" id="GO:0030674">
    <property type="term" value="F:protein-macromolecule adaptor activity"/>
    <property type="evidence" value="ECO:0007669"/>
    <property type="project" value="TreeGrafter"/>
</dbReference>
<dbReference type="OrthoDB" id="20368at2759"/>
<sequence>MSEDEFNCQKCDTPLELDESLKNLNISQLSHLVNERQDKQFEKANIKILDDLDPQEYIPKERLDLYNQVNKGNIEPIQYRNYLESDEEDDDEDENDDFEDEDGSSGSNSYLVLDEETGDSDEENGTINGNHEQRQENEEDREIRMSSRIKTLTKIFEILSNNQDIDHPLSEDCASLLIENYKLKFDQSQKEKDNYLSFLRKLKDKDNQLNLYDNEHNEEFNPNLSNEDLDMKLTQSIEEFKELTLLEKTSLQKLKDLENSRNELDSQLKKYEKELEDLQNDGLDKILRLKNKLQLELNDKRNKLEQSKAAYHVHLDHIDKLRNLNIYNKIFNISCDSDDKYGTINGFRIGYKVVWPEINAALGQIISLLVFLVKRLNLKSSTYKLVPMGSQSQIIKFSTVSSDEGSTSSGQTTKSKTVLNMYSSDEFSLGKLFNFNKLDVSMISLLDVVSQIETRLRSLDADIDLPYKISPTKDSIGGKSIRVTSNTEWTQSCKFLLTDLKWMLTFISAHTSPNNT</sequence>
<feature type="region of interest" description="Disordered" evidence="2">
    <location>
        <begin position="84"/>
        <end position="144"/>
    </location>
</feature>
<dbReference type="Pfam" id="PF17675">
    <property type="entry name" value="APG6_N"/>
    <property type="match status" value="1"/>
</dbReference>
<dbReference type="GO" id="GO:0006995">
    <property type="term" value="P:cellular response to nitrogen starvation"/>
    <property type="evidence" value="ECO:0007669"/>
    <property type="project" value="TreeGrafter"/>
</dbReference>
<dbReference type="GO" id="GO:0000407">
    <property type="term" value="C:phagophore assembly site"/>
    <property type="evidence" value="ECO:0007669"/>
    <property type="project" value="TreeGrafter"/>
</dbReference>
<accession>A0A8J5QLQ2</accession>
<dbReference type="GO" id="GO:0000045">
    <property type="term" value="P:autophagosome assembly"/>
    <property type="evidence" value="ECO:0007669"/>
    <property type="project" value="TreeGrafter"/>
</dbReference>
<evidence type="ECO:0000256" key="1">
    <source>
        <dbReference type="SAM" id="Coils"/>
    </source>
</evidence>
<dbReference type="Pfam" id="PF04111">
    <property type="entry name" value="APG6"/>
    <property type="match status" value="1"/>
</dbReference>
<dbReference type="InterPro" id="IPR007243">
    <property type="entry name" value="Atg6/Beclin"/>
</dbReference>
<comment type="caution">
    <text evidence="5">The sequence shown here is derived from an EMBL/GenBank/DDBJ whole genome shotgun (WGS) entry which is preliminary data.</text>
</comment>
<dbReference type="GO" id="GO:0034271">
    <property type="term" value="C:phosphatidylinositol 3-kinase complex, class III, type I"/>
    <property type="evidence" value="ECO:0007669"/>
    <property type="project" value="TreeGrafter"/>
</dbReference>
<feature type="domain" description="Atg6/beclin coiled-coil" evidence="4">
    <location>
        <begin position="168"/>
        <end position="317"/>
    </location>
</feature>
<dbReference type="PANTHER" id="PTHR12768">
    <property type="entry name" value="BECLIN 1"/>
    <property type="match status" value="1"/>
</dbReference>
<feature type="compositionally biased region" description="Acidic residues" evidence="2">
    <location>
        <begin position="84"/>
        <end position="103"/>
    </location>
</feature>
<name>A0A8J5QLQ2_9ASCO</name>
<proteinExistence type="predicted"/>
<dbReference type="RefSeq" id="XP_049264670.1">
    <property type="nucleotide sequence ID" value="XM_049405750.1"/>
</dbReference>
<organism evidence="5 6">
    <name type="scientific">[Candida] subhashii</name>
    <dbReference type="NCBI Taxonomy" id="561895"/>
    <lineage>
        <taxon>Eukaryota</taxon>
        <taxon>Fungi</taxon>
        <taxon>Dikarya</taxon>
        <taxon>Ascomycota</taxon>
        <taxon>Saccharomycotina</taxon>
        <taxon>Pichiomycetes</taxon>
        <taxon>Debaryomycetaceae</taxon>
        <taxon>Spathaspora</taxon>
    </lineage>
</organism>
<feature type="compositionally biased region" description="Basic and acidic residues" evidence="2">
    <location>
        <begin position="131"/>
        <end position="144"/>
    </location>
</feature>
<evidence type="ECO:0000256" key="2">
    <source>
        <dbReference type="SAM" id="MobiDB-lite"/>
    </source>
</evidence>
<dbReference type="EMBL" id="JAGSYN010000083">
    <property type="protein sequence ID" value="KAG7664438.1"/>
    <property type="molecule type" value="Genomic_DNA"/>
</dbReference>
<evidence type="ECO:0000313" key="6">
    <source>
        <dbReference type="Proteomes" id="UP000694255"/>
    </source>
</evidence>
<dbReference type="InterPro" id="IPR040455">
    <property type="entry name" value="Atg6_BARA"/>
</dbReference>
<evidence type="ECO:0000259" key="3">
    <source>
        <dbReference type="Pfam" id="PF04111"/>
    </source>
</evidence>
<evidence type="ECO:0000259" key="4">
    <source>
        <dbReference type="Pfam" id="PF17675"/>
    </source>
</evidence>
<gene>
    <name evidence="5" type="ORF">J8A68_002041</name>
</gene>
<feature type="compositionally biased region" description="Acidic residues" evidence="2">
    <location>
        <begin position="113"/>
        <end position="124"/>
    </location>
</feature>
<dbReference type="GO" id="GO:0045324">
    <property type="term" value="P:late endosome to vacuole transport"/>
    <property type="evidence" value="ECO:0007669"/>
    <property type="project" value="TreeGrafter"/>
</dbReference>
<protein>
    <submittedName>
        <fullName evidence="5">Atg6</fullName>
    </submittedName>
</protein>
<dbReference type="Proteomes" id="UP000694255">
    <property type="component" value="Unassembled WGS sequence"/>
</dbReference>
<dbReference type="GO" id="GO:0043548">
    <property type="term" value="F:phosphatidylinositol 3-kinase binding"/>
    <property type="evidence" value="ECO:0007669"/>
    <property type="project" value="TreeGrafter"/>
</dbReference>
<feature type="domain" description="Atg6 BARA" evidence="3">
    <location>
        <begin position="321"/>
        <end position="508"/>
    </location>
</feature>
<dbReference type="InterPro" id="IPR041691">
    <property type="entry name" value="Atg6/beclin_CC"/>
</dbReference>
<dbReference type="AlphaFoldDB" id="A0A8J5QLQ2"/>